<dbReference type="AlphaFoldDB" id="A0AAN0KIM8"/>
<protein>
    <submittedName>
        <fullName evidence="1">Uncharacterized protein</fullName>
    </submittedName>
</protein>
<gene>
    <name evidence="1" type="ORF">PEC302110_34460</name>
</gene>
<keyword evidence="2" id="KW-1185">Reference proteome</keyword>
<organism evidence="1 2">
    <name type="scientific">Pectobacterium araliae</name>
    <dbReference type="NCBI Taxonomy" id="3073862"/>
    <lineage>
        <taxon>Bacteria</taxon>
        <taxon>Pseudomonadati</taxon>
        <taxon>Pseudomonadota</taxon>
        <taxon>Gammaproteobacteria</taxon>
        <taxon>Enterobacterales</taxon>
        <taxon>Pectobacteriaceae</taxon>
        <taxon>Pectobacterium</taxon>
    </lineage>
</organism>
<dbReference type="EMBL" id="AP028908">
    <property type="protein sequence ID" value="BES86349.1"/>
    <property type="molecule type" value="Genomic_DNA"/>
</dbReference>
<dbReference type="Proteomes" id="UP001377830">
    <property type="component" value="Chromosome"/>
</dbReference>
<accession>A0AAN0KIM8</accession>
<name>A0AAN0KIM8_9GAMM</name>
<dbReference type="RefSeq" id="WP_261849493.1">
    <property type="nucleotide sequence ID" value="NZ_AP028908.1"/>
</dbReference>
<evidence type="ECO:0000313" key="2">
    <source>
        <dbReference type="Proteomes" id="UP001377830"/>
    </source>
</evidence>
<evidence type="ECO:0000313" key="1">
    <source>
        <dbReference type="EMBL" id="BES86349.1"/>
    </source>
</evidence>
<dbReference type="KEGG" id="parl:PEC302110_34460"/>
<reference evidence="2" key="1">
    <citation type="journal article" date="2024" name="Int. J. Syst. Evol. Microbiol.">
        <title>Pectobacterium araliae sp. nov., a pathogen causing bacterial soft rot of Japanese angelica tree in Japan.</title>
        <authorList>
            <person name="Sawada H."/>
            <person name="Someya N."/>
            <person name="Morohoshi T."/>
            <person name="Ono M."/>
            <person name="Satou M."/>
        </authorList>
    </citation>
    <scope>NUCLEOTIDE SEQUENCE [LARGE SCALE GENOMIC DNA]</scope>
    <source>
        <strain evidence="2">MAFF 302110</strain>
    </source>
</reference>
<sequence length="61" mass="6753">MCPFCEMAFTRLTPRFNAREAQAFNRLTPSRPASWLNGLLSAVSVAKIKRAGISIPTEISQ</sequence>
<proteinExistence type="predicted"/>